<protein>
    <recommendedName>
        <fullName evidence="1">N-acetyltransferase domain-containing protein</fullName>
    </recommendedName>
</protein>
<name>A0A6A6HWI5_9PLEO</name>
<feature type="domain" description="N-acetyltransferase" evidence="1">
    <location>
        <begin position="33"/>
        <end position="222"/>
    </location>
</feature>
<dbReference type="CDD" id="cd04301">
    <property type="entry name" value="NAT_SF"/>
    <property type="match status" value="1"/>
</dbReference>
<dbReference type="PANTHER" id="PTHR42791:SF5">
    <property type="entry name" value="HYPOTHETICAL ACETYLTRANSFERASE (EUROFUNG)"/>
    <property type="match status" value="1"/>
</dbReference>
<accession>A0A6A6HWI5</accession>
<dbReference type="Proteomes" id="UP000800094">
    <property type="component" value="Unassembled WGS sequence"/>
</dbReference>
<evidence type="ECO:0000259" key="1">
    <source>
        <dbReference type="PROSITE" id="PS51186"/>
    </source>
</evidence>
<dbReference type="InterPro" id="IPR052523">
    <property type="entry name" value="Trichothecene_AcTrans"/>
</dbReference>
<reference evidence="2" key="1">
    <citation type="journal article" date="2020" name="Stud. Mycol.">
        <title>101 Dothideomycetes genomes: a test case for predicting lifestyles and emergence of pathogens.</title>
        <authorList>
            <person name="Haridas S."/>
            <person name="Albert R."/>
            <person name="Binder M."/>
            <person name="Bloem J."/>
            <person name="Labutti K."/>
            <person name="Salamov A."/>
            <person name="Andreopoulos B."/>
            <person name="Baker S."/>
            <person name="Barry K."/>
            <person name="Bills G."/>
            <person name="Bluhm B."/>
            <person name="Cannon C."/>
            <person name="Castanera R."/>
            <person name="Culley D."/>
            <person name="Daum C."/>
            <person name="Ezra D."/>
            <person name="Gonzalez J."/>
            <person name="Henrissat B."/>
            <person name="Kuo A."/>
            <person name="Liang C."/>
            <person name="Lipzen A."/>
            <person name="Lutzoni F."/>
            <person name="Magnuson J."/>
            <person name="Mondo S."/>
            <person name="Nolan M."/>
            <person name="Ohm R."/>
            <person name="Pangilinan J."/>
            <person name="Park H.-J."/>
            <person name="Ramirez L."/>
            <person name="Alfaro M."/>
            <person name="Sun H."/>
            <person name="Tritt A."/>
            <person name="Yoshinaga Y."/>
            <person name="Zwiers L.-H."/>
            <person name="Turgeon B."/>
            <person name="Goodwin S."/>
            <person name="Spatafora J."/>
            <person name="Crous P."/>
            <person name="Grigoriev I."/>
        </authorList>
    </citation>
    <scope>NUCLEOTIDE SEQUENCE</scope>
    <source>
        <strain evidence="2">CBS 122368</strain>
    </source>
</reference>
<dbReference type="InterPro" id="IPR000182">
    <property type="entry name" value="GNAT_dom"/>
</dbReference>
<gene>
    <name evidence="2" type="ORF">BU26DRAFT_438871</name>
</gene>
<dbReference type="GeneID" id="54577643"/>
<evidence type="ECO:0000313" key="2">
    <source>
        <dbReference type="EMBL" id="KAF2242446.1"/>
    </source>
</evidence>
<dbReference type="Pfam" id="PF13508">
    <property type="entry name" value="Acetyltransf_7"/>
    <property type="match status" value="1"/>
</dbReference>
<dbReference type="PANTHER" id="PTHR42791">
    <property type="entry name" value="GNAT FAMILY ACETYLTRANSFERASE"/>
    <property type="match status" value="1"/>
</dbReference>
<dbReference type="InterPro" id="IPR016181">
    <property type="entry name" value="Acyl_CoA_acyltransferase"/>
</dbReference>
<evidence type="ECO:0000313" key="3">
    <source>
        <dbReference type="Proteomes" id="UP000800094"/>
    </source>
</evidence>
<dbReference type="AlphaFoldDB" id="A0A6A6HWI5"/>
<sequence length="276" mass="31589">MEEPTLKAASKYVLKHAKTKEEMDQIMDVIWAANYSPYDPFAQLFFPVLGFRPLDRETSVAESKARFWSQHMADPSSNWFYVVGGDTGNVVGCAQWQIFTSNPFPDGVPPLTAPWWPKGEHRDFCELILNQVYKPRANWMRRPHLALNWMAVHPAHRRLGIGSLLMAAGTTRADSLNLECWMEASSMGKPLYENVGFRSLFKIAFDTDRKDASNVWRKCEREMTPPPFFAMWRPKGGMWDIYAADGERRGVKMPWELGVEQGGREERVAEAYPGHA</sequence>
<dbReference type="PROSITE" id="PS51186">
    <property type="entry name" value="GNAT"/>
    <property type="match status" value="1"/>
</dbReference>
<dbReference type="EMBL" id="ML987208">
    <property type="protein sequence ID" value="KAF2242446.1"/>
    <property type="molecule type" value="Genomic_DNA"/>
</dbReference>
<dbReference type="OrthoDB" id="410198at2759"/>
<dbReference type="SUPFAM" id="SSF55729">
    <property type="entry name" value="Acyl-CoA N-acyltransferases (Nat)"/>
    <property type="match status" value="1"/>
</dbReference>
<organism evidence="2 3">
    <name type="scientific">Trematosphaeria pertusa</name>
    <dbReference type="NCBI Taxonomy" id="390896"/>
    <lineage>
        <taxon>Eukaryota</taxon>
        <taxon>Fungi</taxon>
        <taxon>Dikarya</taxon>
        <taxon>Ascomycota</taxon>
        <taxon>Pezizomycotina</taxon>
        <taxon>Dothideomycetes</taxon>
        <taxon>Pleosporomycetidae</taxon>
        <taxon>Pleosporales</taxon>
        <taxon>Massarineae</taxon>
        <taxon>Trematosphaeriaceae</taxon>
        <taxon>Trematosphaeria</taxon>
    </lineage>
</organism>
<keyword evidence="3" id="KW-1185">Reference proteome</keyword>
<dbReference type="GO" id="GO:0016747">
    <property type="term" value="F:acyltransferase activity, transferring groups other than amino-acyl groups"/>
    <property type="evidence" value="ECO:0007669"/>
    <property type="project" value="InterPro"/>
</dbReference>
<dbReference type="RefSeq" id="XP_033677450.1">
    <property type="nucleotide sequence ID" value="XM_033824313.1"/>
</dbReference>
<dbReference type="Gene3D" id="3.40.630.30">
    <property type="match status" value="1"/>
</dbReference>
<proteinExistence type="predicted"/>